<dbReference type="RefSeq" id="XP_018084049.1">
    <property type="nucleotide sequence ID" value="XM_018228560.2"/>
</dbReference>
<comment type="caution">
    <text evidence="9">Lacks conserved residue(s) required for the propagation of feature annotation.</text>
</comment>
<keyword evidence="3" id="KW-0479">Metal-binding</keyword>
<evidence type="ECO:0000313" key="16">
    <source>
        <dbReference type="Xenbase" id="XB-GENE-6083947"/>
    </source>
</evidence>
<dbReference type="SUPFAM" id="SSF100895">
    <property type="entry name" value="Kazal-type serine protease inhibitors"/>
    <property type="match status" value="1"/>
</dbReference>
<dbReference type="InterPro" id="IPR051950">
    <property type="entry name" value="Dev_reg/Prot_inhib"/>
</dbReference>
<feature type="compositionally biased region" description="Polar residues" evidence="10">
    <location>
        <begin position="156"/>
        <end position="173"/>
    </location>
</feature>
<dbReference type="GeneID" id="100233223"/>
<dbReference type="Gene3D" id="1.10.238.10">
    <property type="entry name" value="EF-hand"/>
    <property type="match status" value="1"/>
</dbReference>
<feature type="chain" id="PRO_5035218706" evidence="11">
    <location>
        <begin position="26"/>
        <end position="435"/>
    </location>
</feature>
<evidence type="ECO:0000256" key="6">
    <source>
        <dbReference type="ARBA" id="ARBA00022837"/>
    </source>
</evidence>
<dbReference type="InterPro" id="IPR011992">
    <property type="entry name" value="EF-hand-dom_pair"/>
</dbReference>
<protein>
    <submittedName>
        <fullName evidence="15">SPARC related modular calcium binding 1 L homeolog isoform X6</fullName>
    </submittedName>
</protein>
<dbReference type="SUPFAM" id="SSF57610">
    <property type="entry name" value="Thyroglobulin type-1 domain"/>
    <property type="match status" value="2"/>
</dbReference>
<evidence type="ECO:0000259" key="12">
    <source>
        <dbReference type="PROSITE" id="PS51162"/>
    </source>
</evidence>
<dbReference type="Proteomes" id="UP000186698">
    <property type="component" value="Chromosome 8L"/>
</dbReference>
<dbReference type="InterPro" id="IPR019577">
    <property type="entry name" value="SPARC/Testican_Ca-bd-dom"/>
</dbReference>
<feature type="region of interest" description="Disordered" evidence="10">
    <location>
        <begin position="411"/>
        <end position="435"/>
    </location>
</feature>
<gene>
    <name evidence="15 16" type="primary">smoc1.L</name>
    <name evidence="15" type="synonym">smoc-1</name>
    <name evidence="15" type="synonym">smoc1</name>
    <name evidence="15" type="synonym">XSMOC-1</name>
</gene>
<dbReference type="OrthoDB" id="5986054at2759"/>
<dbReference type="PROSITE" id="PS00018">
    <property type="entry name" value="EF_HAND_1"/>
    <property type="match status" value="1"/>
</dbReference>
<organism evidence="14 15">
    <name type="scientific">Xenopus laevis</name>
    <name type="common">African clawed frog</name>
    <dbReference type="NCBI Taxonomy" id="8355"/>
    <lineage>
        <taxon>Eukaryota</taxon>
        <taxon>Metazoa</taxon>
        <taxon>Chordata</taxon>
        <taxon>Craniata</taxon>
        <taxon>Vertebrata</taxon>
        <taxon>Euteleostomi</taxon>
        <taxon>Amphibia</taxon>
        <taxon>Batrachia</taxon>
        <taxon>Anura</taxon>
        <taxon>Pipoidea</taxon>
        <taxon>Pipidae</taxon>
        <taxon>Xenopodinae</taxon>
        <taxon>Xenopus</taxon>
        <taxon>Xenopus</taxon>
    </lineage>
</organism>
<dbReference type="Gene3D" id="4.10.800.10">
    <property type="entry name" value="Thyroglobulin type-1"/>
    <property type="match status" value="2"/>
</dbReference>
<reference evidence="15" key="1">
    <citation type="submission" date="2025-08" db="UniProtKB">
        <authorList>
            <consortium name="RefSeq"/>
        </authorList>
    </citation>
    <scope>IDENTIFICATION</scope>
    <source>
        <strain evidence="15">J_2021</strain>
        <tissue evidence="15">Erythrocytes</tissue>
    </source>
</reference>
<dbReference type="SMART" id="SM00211">
    <property type="entry name" value="TY"/>
    <property type="match status" value="2"/>
</dbReference>
<dbReference type="InterPro" id="IPR036857">
    <property type="entry name" value="Thyroglobulin_1_sf"/>
</dbReference>
<dbReference type="SMART" id="SM00280">
    <property type="entry name" value="KAZAL"/>
    <property type="match status" value="1"/>
</dbReference>
<dbReference type="AlphaFoldDB" id="A0A8J0TGR9"/>
<dbReference type="GO" id="GO:0005604">
    <property type="term" value="C:basement membrane"/>
    <property type="evidence" value="ECO:0007669"/>
    <property type="project" value="TreeGrafter"/>
</dbReference>
<dbReference type="PANTHER" id="PTHR12352">
    <property type="entry name" value="SECRETED MODULAR CALCIUM-BINDING PROTEIN"/>
    <property type="match status" value="1"/>
</dbReference>
<evidence type="ECO:0000256" key="2">
    <source>
        <dbReference type="ARBA" id="ARBA00022525"/>
    </source>
</evidence>
<dbReference type="Pfam" id="PF00086">
    <property type="entry name" value="Thyroglobulin_1"/>
    <property type="match status" value="2"/>
</dbReference>
<dbReference type="Pfam" id="PF07648">
    <property type="entry name" value="Kazal_2"/>
    <property type="match status" value="1"/>
</dbReference>
<dbReference type="Pfam" id="PF10591">
    <property type="entry name" value="SPARC_Ca_bdg"/>
    <property type="match status" value="1"/>
</dbReference>
<feature type="disulfide bond" evidence="9">
    <location>
        <begin position="244"/>
        <end position="251"/>
    </location>
</feature>
<dbReference type="AGR" id="Xenbase:XB-GENE-6083947"/>
<evidence type="ECO:0000313" key="15">
    <source>
        <dbReference type="RefSeq" id="XP_018084049.1"/>
    </source>
</evidence>
<dbReference type="PROSITE" id="PS00484">
    <property type="entry name" value="THYROGLOBULIN_1_1"/>
    <property type="match status" value="2"/>
</dbReference>
<keyword evidence="4 11" id="KW-0732">Signal</keyword>
<evidence type="ECO:0000256" key="3">
    <source>
        <dbReference type="ARBA" id="ARBA00022723"/>
    </source>
</evidence>
<evidence type="ECO:0000256" key="7">
    <source>
        <dbReference type="ARBA" id="ARBA00023157"/>
    </source>
</evidence>
<dbReference type="FunFam" id="4.10.800.10:FF:000004">
    <property type="entry name" value="SPARC-related modular calcium-binding protein 1"/>
    <property type="match status" value="1"/>
</dbReference>
<keyword evidence="6" id="KW-0106">Calcium</keyword>
<keyword evidence="8" id="KW-0325">Glycoprotein</keyword>
<feature type="disulfide bond" evidence="9">
    <location>
        <begin position="139"/>
        <end position="159"/>
    </location>
</feature>
<dbReference type="PROSITE" id="PS51162">
    <property type="entry name" value="THYROGLOBULIN_1_2"/>
    <property type="match status" value="2"/>
</dbReference>
<evidence type="ECO:0000256" key="8">
    <source>
        <dbReference type="ARBA" id="ARBA00023180"/>
    </source>
</evidence>
<accession>A0A8J0TGR9</accession>
<proteinExistence type="predicted"/>
<dbReference type="Pfam" id="PF16597">
    <property type="entry name" value="Thyroglob_assoc"/>
    <property type="match status" value="1"/>
</dbReference>
<evidence type="ECO:0000256" key="9">
    <source>
        <dbReference type="PROSITE-ProRule" id="PRU00500"/>
    </source>
</evidence>
<evidence type="ECO:0000256" key="1">
    <source>
        <dbReference type="ARBA" id="ARBA00004498"/>
    </source>
</evidence>
<dbReference type="CDD" id="cd00104">
    <property type="entry name" value="KAZAL_FS"/>
    <property type="match status" value="1"/>
</dbReference>
<dbReference type="GO" id="GO:0050840">
    <property type="term" value="F:extracellular matrix binding"/>
    <property type="evidence" value="ECO:0007669"/>
    <property type="project" value="TreeGrafter"/>
</dbReference>
<keyword evidence="5" id="KW-0677">Repeat</keyword>
<dbReference type="FunFam" id="4.10.800.10:FF:000003">
    <property type="entry name" value="SPARC-related modular calcium-binding protein 2 isoform 1"/>
    <property type="match status" value="1"/>
</dbReference>
<dbReference type="GO" id="GO:0030198">
    <property type="term" value="P:extracellular matrix organization"/>
    <property type="evidence" value="ECO:0007669"/>
    <property type="project" value="TreeGrafter"/>
</dbReference>
<feature type="domain" description="Kazal-like" evidence="13">
    <location>
        <begin position="38"/>
        <end position="90"/>
    </location>
</feature>
<keyword evidence="7 9" id="KW-1015">Disulfide bond</keyword>
<dbReference type="SUPFAM" id="SSF47473">
    <property type="entry name" value="EF-hand"/>
    <property type="match status" value="1"/>
</dbReference>
<dbReference type="GO" id="GO:0008201">
    <property type="term" value="F:heparin binding"/>
    <property type="evidence" value="ECO:0007669"/>
    <property type="project" value="TreeGrafter"/>
</dbReference>
<feature type="region of interest" description="Disordered" evidence="10">
    <location>
        <begin position="156"/>
        <end position="177"/>
    </location>
</feature>
<dbReference type="Gene3D" id="3.30.60.30">
    <property type="match status" value="1"/>
</dbReference>
<dbReference type="CTD" id="100233223"/>
<feature type="domain" description="Thyroglobulin type-1" evidence="12">
    <location>
        <begin position="93"/>
        <end position="159"/>
    </location>
</feature>
<evidence type="ECO:0000256" key="4">
    <source>
        <dbReference type="ARBA" id="ARBA00022729"/>
    </source>
</evidence>
<dbReference type="GO" id="GO:0005615">
    <property type="term" value="C:extracellular space"/>
    <property type="evidence" value="ECO:0007669"/>
    <property type="project" value="TreeGrafter"/>
</dbReference>
<dbReference type="Xenbase" id="XB-GENE-6083947">
    <property type="gene designation" value="smoc1.L"/>
</dbReference>
<dbReference type="PROSITE" id="PS51465">
    <property type="entry name" value="KAZAL_2"/>
    <property type="match status" value="1"/>
</dbReference>
<sequence length="435" mass="48282">MTPRLVIALFVTCYFVLLHLPQCFGQRATGPRFLISDRDRDPQCNPHCTRPQHKPVCASDGRTYESMCDYQRAKCKDSSLSVTQRGRCKDAGQSKCRLERTQALEQAKKPQEAVFIPECNEDGSFTQVQCHTFTGYCWCVTPDGKPVSGSSVQNKTPVCSGSVTEKPSSQGNSGRRDITAPTLWIKHLVIKDAKLNSSSVKHPEKANSCDQERQSALEEAKLNPREGIVIPECAPGGLYKPVQCHQSTGYCWCVLVDTGRPLPGTSTRYETPVCESDARWKNTDAEDPFKDRELAGCPEGKKLEFITSLLDALTTDMVQAINSAAPAAGGRFSEPDPNHTLEERVVLWYFSQLDSNASEDINKKEMKPFKRYVKKKAKPKKCARRFTDYCDLNKDKSISFPELKGCLGVRKEPGANAGSFPPGKRPGSNPFSRLA</sequence>
<feature type="disulfide bond" evidence="9">
    <location>
        <begin position="130"/>
        <end position="137"/>
    </location>
</feature>
<dbReference type="InterPro" id="IPR036058">
    <property type="entry name" value="Kazal_dom_sf"/>
</dbReference>
<evidence type="ECO:0000256" key="5">
    <source>
        <dbReference type="ARBA" id="ARBA00022737"/>
    </source>
</evidence>
<evidence type="ECO:0000259" key="13">
    <source>
        <dbReference type="PROSITE" id="PS51465"/>
    </source>
</evidence>
<keyword evidence="14" id="KW-1185">Reference proteome</keyword>
<dbReference type="InterPro" id="IPR018247">
    <property type="entry name" value="EF_Hand_1_Ca_BS"/>
</dbReference>
<dbReference type="InterPro" id="IPR002350">
    <property type="entry name" value="Kazal_dom"/>
</dbReference>
<evidence type="ECO:0000256" key="10">
    <source>
        <dbReference type="SAM" id="MobiDB-lite"/>
    </source>
</evidence>
<dbReference type="GO" id="GO:0005509">
    <property type="term" value="F:calcium ion binding"/>
    <property type="evidence" value="ECO:0007669"/>
    <property type="project" value="InterPro"/>
</dbReference>
<comment type="subcellular location">
    <subcellularLocation>
        <location evidence="1">Secreted</location>
        <location evidence="1">Extracellular space</location>
        <location evidence="1">Extracellular matrix</location>
    </subcellularLocation>
</comment>
<evidence type="ECO:0000256" key="11">
    <source>
        <dbReference type="SAM" id="SignalP"/>
    </source>
</evidence>
<dbReference type="InterPro" id="IPR000716">
    <property type="entry name" value="Thyroglobulin_1"/>
</dbReference>
<dbReference type="PANTHER" id="PTHR12352:SF13">
    <property type="entry name" value="SPARC-RELATED MODULAR CALCIUM-BINDING PROTEIN 1"/>
    <property type="match status" value="1"/>
</dbReference>
<feature type="domain" description="Thyroglobulin type-1" evidence="12">
    <location>
        <begin position="206"/>
        <end position="274"/>
    </location>
</feature>
<dbReference type="CDD" id="cd00191">
    <property type="entry name" value="TY"/>
    <property type="match status" value="2"/>
</dbReference>
<feature type="signal peptide" evidence="11">
    <location>
        <begin position="1"/>
        <end position="25"/>
    </location>
</feature>
<evidence type="ECO:0000313" key="14">
    <source>
        <dbReference type="Proteomes" id="UP000186698"/>
    </source>
</evidence>
<name>A0A8J0TGR9_XENLA</name>
<keyword evidence="2" id="KW-0964">Secreted</keyword>